<evidence type="ECO:0000313" key="2">
    <source>
        <dbReference type="Proteomes" id="UP001274830"/>
    </source>
</evidence>
<organism evidence="1 2">
    <name type="scientific">Recurvomyces mirabilis</name>
    <dbReference type="NCBI Taxonomy" id="574656"/>
    <lineage>
        <taxon>Eukaryota</taxon>
        <taxon>Fungi</taxon>
        <taxon>Dikarya</taxon>
        <taxon>Ascomycota</taxon>
        <taxon>Pezizomycotina</taxon>
        <taxon>Dothideomycetes</taxon>
        <taxon>Dothideomycetidae</taxon>
        <taxon>Mycosphaerellales</taxon>
        <taxon>Teratosphaeriaceae</taxon>
        <taxon>Recurvomyces</taxon>
    </lineage>
</organism>
<comment type="caution">
    <text evidence="1">The sequence shown here is derived from an EMBL/GenBank/DDBJ whole genome shotgun (WGS) entry which is preliminary data.</text>
</comment>
<protein>
    <recommendedName>
        <fullName evidence="3">ABM domain-containing protein</fullName>
    </recommendedName>
</protein>
<keyword evidence="2" id="KW-1185">Reference proteome</keyword>
<dbReference type="SUPFAM" id="SSF54909">
    <property type="entry name" value="Dimeric alpha+beta barrel"/>
    <property type="match status" value="1"/>
</dbReference>
<gene>
    <name evidence="1" type="ORF">LTR78_003831</name>
</gene>
<name>A0AAE0WRP3_9PEZI</name>
<dbReference type="Gene3D" id="3.30.70.100">
    <property type="match status" value="1"/>
</dbReference>
<dbReference type="InterPro" id="IPR011008">
    <property type="entry name" value="Dimeric_a/b-barrel"/>
</dbReference>
<evidence type="ECO:0008006" key="3">
    <source>
        <dbReference type="Google" id="ProtNLM"/>
    </source>
</evidence>
<feature type="non-terminal residue" evidence="1">
    <location>
        <position position="91"/>
    </location>
</feature>
<dbReference type="AlphaFoldDB" id="A0AAE0WRP3"/>
<evidence type="ECO:0000313" key="1">
    <source>
        <dbReference type="EMBL" id="KAK3676555.1"/>
    </source>
</evidence>
<sequence>LRKLLKDQSSQVHQKEDYAVRFLLTESLDKQNPEFWLFETYTSAEATNKHTDESHFKTMTAAFQKEGILAKPPLVAKTSTVAGFDLDRKLL</sequence>
<dbReference type="Proteomes" id="UP001274830">
    <property type="component" value="Unassembled WGS sequence"/>
</dbReference>
<accession>A0AAE0WRP3</accession>
<reference evidence="1" key="1">
    <citation type="submission" date="2023-07" db="EMBL/GenBank/DDBJ databases">
        <title>Black Yeasts Isolated from many extreme environments.</title>
        <authorList>
            <person name="Coleine C."/>
            <person name="Stajich J.E."/>
            <person name="Selbmann L."/>
        </authorList>
    </citation>
    <scope>NUCLEOTIDE SEQUENCE</scope>
    <source>
        <strain evidence="1">CCFEE 5485</strain>
    </source>
</reference>
<proteinExistence type="predicted"/>
<dbReference type="EMBL" id="JAUTXT010000010">
    <property type="protein sequence ID" value="KAK3676555.1"/>
    <property type="molecule type" value="Genomic_DNA"/>
</dbReference>